<dbReference type="EMBL" id="LR881467">
    <property type="protein sequence ID" value="CAD5320453.1"/>
    <property type="molecule type" value="Genomic_DNA"/>
</dbReference>
<proteinExistence type="predicted"/>
<evidence type="ECO:0000313" key="1">
    <source>
        <dbReference type="EMBL" id="CAD5320453.1"/>
    </source>
</evidence>
<gene>
    <name evidence="1" type="ORF">AT9943_LOCUS8577</name>
</gene>
<organism evidence="1 2">
    <name type="scientific">Arabidopsis thaliana</name>
    <name type="common">Mouse-ear cress</name>
    <dbReference type="NCBI Taxonomy" id="3702"/>
    <lineage>
        <taxon>Eukaryota</taxon>
        <taxon>Viridiplantae</taxon>
        <taxon>Streptophyta</taxon>
        <taxon>Embryophyta</taxon>
        <taxon>Tracheophyta</taxon>
        <taxon>Spermatophyta</taxon>
        <taxon>Magnoliopsida</taxon>
        <taxon>eudicotyledons</taxon>
        <taxon>Gunneridae</taxon>
        <taxon>Pentapetalae</taxon>
        <taxon>rosids</taxon>
        <taxon>malvids</taxon>
        <taxon>Brassicales</taxon>
        <taxon>Brassicaceae</taxon>
        <taxon>Camelineae</taxon>
        <taxon>Arabidopsis</taxon>
    </lineage>
</organism>
<dbReference type="Proteomes" id="UP000516314">
    <property type="component" value="Chromosome 2"/>
</dbReference>
<name>A0A7G2EGM1_ARATH</name>
<reference evidence="1 2" key="1">
    <citation type="submission" date="2020-09" db="EMBL/GenBank/DDBJ databases">
        <authorList>
            <person name="Ashkenazy H."/>
        </authorList>
    </citation>
    <scope>NUCLEOTIDE SEQUENCE [LARGE SCALE GENOMIC DNA]</scope>
    <source>
        <strain evidence="2">cv. Cdm-0</strain>
    </source>
</reference>
<dbReference type="AlphaFoldDB" id="A0A7G2EGM1"/>
<sequence length="95" mass="10312">MATSVVGTILKQTMSSLSFTNALIGLSLTSAPVKCTVISGKPISALPDLKQCLREYSVVVWVIRASGVRNLFLPDGDGFKRQVVVSKRLFIDQRS</sequence>
<protein>
    <submittedName>
        <fullName evidence="1">(thale cress) hypothetical protein</fullName>
    </submittedName>
</protein>
<evidence type="ECO:0000313" key="2">
    <source>
        <dbReference type="Proteomes" id="UP000516314"/>
    </source>
</evidence>
<accession>A0A7G2EGM1</accession>